<evidence type="ECO:0000313" key="1">
    <source>
        <dbReference type="EMBL" id="GAA0144278.1"/>
    </source>
</evidence>
<reference evidence="1 2" key="1">
    <citation type="submission" date="2024-01" db="EMBL/GenBank/DDBJ databases">
        <title>The complete chloroplast genome sequence of Lithospermum erythrorhizon: insights into the phylogenetic relationship among Boraginaceae species and the maternal lineages of purple gromwells.</title>
        <authorList>
            <person name="Okada T."/>
            <person name="Watanabe K."/>
        </authorList>
    </citation>
    <scope>NUCLEOTIDE SEQUENCE [LARGE SCALE GENOMIC DNA]</scope>
</reference>
<evidence type="ECO:0008006" key="3">
    <source>
        <dbReference type="Google" id="ProtNLM"/>
    </source>
</evidence>
<dbReference type="EMBL" id="BAABME010031088">
    <property type="protein sequence ID" value="GAA0144278.1"/>
    <property type="molecule type" value="Genomic_DNA"/>
</dbReference>
<sequence>MEIVIRADDVKAVTTRFGEGSVHRFTLVDTDIWDQQVEHQGPILTTAAATYSIVVAKRLKAKIYRGLSLSASNSSSFTVDPPLPLVMDLKSWHYDARKCLLLVAYFDDTVPSETDTLRHQADPGITPDGPVLHLAEHVSSSLVKLSPLKRQLENVTIKAGSPIKKALFQDVDKDQTGVTDHDVLAST</sequence>
<proteinExistence type="predicted"/>
<name>A0AAV3NZ61_LITER</name>
<comment type="caution">
    <text evidence="1">The sequence shown here is derived from an EMBL/GenBank/DDBJ whole genome shotgun (WGS) entry which is preliminary data.</text>
</comment>
<keyword evidence="2" id="KW-1185">Reference proteome</keyword>
<dbReference type="InterPro" id="IPR012340">
    <property type="entry name" value="NA-bd_OB-fold"/>
</dbReference>
<dbReference type="Proteomes" id="UP001454036">
    <property type="component" value="Unassembled WGS sequence"/>
</dbReference>
<dbReference type="AlphaFoldDB" id="A0AAV3NZ61"/>
<gene>
    <name evidence="1" type="ORF">LIER_42798</name>
</gene>
<organism evidence="1 2">
    <name type="scientific">Lithospermum erythrorhizon</name>
    <name type="common">Purple gromwell</name>
    <name type="synonym">Lithospermum officinale var. erythrorhizon</name>
    <dbReference type="NCBI Taxonomy" id="34254"/>
    <lineage>
        <taxon>Eukaryota</taxon>
        <taxon>Viridiplantae</taxon>
        <taxon>Streptophyta</taxon>
        <taxon>Embryophyta</taxon>
        <taxon>Tracheophyta</taxon>
        <taxon>Spermatophyta</taxon>
        <taxon>Magnoliopsida</taxon>
        <taxon>eudicotyledons</taxon>
        <taxon>Gunneridae</taxon>
        <taxon>Pentapetalae</taxon>
        <taxon>asterids</taxon>
        <taxon>lamiids</taxon>
        <taxon>Boraginales</taxon>
        <taxon>Boraginaceae</taxon>
        <taxon>Boraginoideae</taxon>
        <taxon>Lithospermeae</taxon>
        <taxon>Lithospermum</taxon>
    </lineage>
</organism>
<protein>
    <recommendedName>
        <fullName evidence="3">EF-hand domain-containing protein</fullName>
    </recommendedName>
</protein>
<dbReference type="SUPFAM" id="SSF50249">
    <property type="entry name" value="Nucleic acid-binding proteins"/>
    <property type="match status" value="1"/>
</dbReference>
<accession>A0AAV3NZ61</accession>
<evidence type="ECO:0000313" key="2">
    <source>
        <dbReference type="Proteomes" id="UP001454036"/>
    </source>
</evidence>
<dbReference type="Gene3D" id="2.40.50.140">
    <property type="entry name" value="Nucleic acid-binding proteins"/>
    <property type="match status" value="1"/>
</dbReference>